<dbReference type="FunFam" id="3.40.50.10860:FF:000005">
    <property type="entry name" value="C-1-tetrahydrofolate synthase, cytoplasmic, putative"/>
    <property type="match status" value="1"/>
</dbReference>
<evidence type="ECO:0000256" key="6">
    <source>
        <dbReference type="ARBA" id="ARBA00022801"/>
    </source>
</evidence>
<dbReference type="GO" id="GO:0009086">
    <property type="term" value="P:methionine biosynthetic process"/>
    <property type="evidence" value="ECO:0007669"/>
    <property type="project" value="UniProtKB-KW"/>
</dbReference>
<proteinExistence type="inferred from homology"/>
<keyword evidence="8 12" id="KW-0560">Oxidoreductase</keyword>
<evidence type="ECO:0000256" key="11">
    <source>
        <dbReference type="ARBA" id="ARBA00023268"/>
    </source>
</evidence>
<dbReference type="GO" id="GO:0004477">
    <property type="term" value="F:methenyltetrahydrofolate cyclohydrolase activity"/>
    <property type="evidence" value="ECO:0007669"/>
    <property type="project" value="UniProtKB-UniRule"/>
</dbReference>
<dbReference type="NCBIfam" id="NF010783">
    <property type="entry name" value="PRK14186.1"/>
    <property type="match status" value="1"/>
</dbReference>
<dbReference type="UniPathway" id="UPA00193"/>
<dbReference type="PANTHER" id="PTHR48099">
    <property type="entry name" value="C-1-TETRAHYDROFOLATE SYNTHASE, CYTOPLASMIC-RELATED"/>
    <property type="match status" value="1"/>
</dbReference>
<keyword evidence="4 12" id="KW-0028">Amino-acid biosynthesis</keyword>
<dbReference type="RefSeq" id="WP_130715637.1">
    <property type="nucleotide sequence ID" value="NZ_SIOP01000001.1"/>
</dbReference>
<dbReference type="EC" id="1.5.1.5" evidence="12"/>
<evidence type="ECO:0000313" key="15">
    <source>
        <dbReference type="EMBL" id="TAY50590.1"/>
    </source>
</evidence>
<name>A0A7M3DPI1_RHILE</name>
<keyword evidence="5 12" id="KW-0658">Purine biosynthesis</keyword>
<keyword evidence="10 12" id="KW-0486">Methionine biosynthesis</keyword>
<sequence>MTTVIDGKNVAASVIQTVKSATAALEKSSGVTTGLAVVIVGDDPASHAYVGSKSRMAKECGFKSVQHTLPAETKQEELVALVATLNADPSIHGILVQLPLPKPLDSEAIIQSILPEKDVDGLSVVNAGKLATGDLKTGLVSCTPAGAMVFVRRTHGEDLSGLNAVVIGRSNLFGKPMAQLLLNANATVTIAHSRTKNLAEVCRNADILVAAVGRPEMVRADWVKSGATVIDVGINRVPAPERGEGKTRLVGDVAFEEVSAVASTITPVPGGVGPMTIAMLMANTVIAAHRTAGQTPPQF</sequence>
<protein>
    <recommendedName>
        <fullName evidence="12">Bifunctional protein FolD</fullName>
    </recommendedName>
    <domain>
        <recommendedName>
            <fullName evidence="12">Methylenetetrahydrofolate dehydrogenase</fullName>
            <ecNumber evidence="12">1.5.1.5</ecNumber>
        </recommendedName>
    </domain>
    <domain>
        <recommendedName>
            <fullName evidence="12">Methenyltetrahydrofolate cyclohydrolase</fullName>
            <ecNumber evidence="12">3.5.4.9</ecNumber>
        </recommendedName>
    </domain>
</protein>
<feature type="binding site" evidence="12">
    <location>
        <position position="234"/>
    </location>
    <ligand>
        <name>NADP(+)</name>
        <dbReference type="ChEBI" id="CHEBI:58349"/>
    </ligand>
</feature>
<dbReference type="PANTHER" id="PTHR48099:SF5">
    <property type="entry name" value="C-1-TETRAHYDROFOLATE SYNTHASE, CYTOPLASMIC"/>
    <property type="match status" value="1"/>
</dbReference>
<dbReference type="GO" id="GO:0035999">
    <property type="term" value="P:tetrahydrofolate interconversion"/>
    <property type="evidence" value="ECO:0007669"/>
    <property type="project" value="UniProtKB-UniRule"/>
</dbReference>
<dbReference type="EC" id="3.5.4.9" evidence="12"/>
<evidence type="ECO:0000256" key="9">
    <source>
        <dbReference type="ARBA" id="ARBA00023102"/>
    </source>
</evidence>
<organism evidence="15 16">
    <name type="scientific">Rhizobium leguminosarum</name>
    <dbReference type="NCBI Taxonomy" id="384"/>
    <lineage>
        <taxon>Bacteria</taxon>
        <taxon>Pseudomonadati</taxon>
        <taxon>Pseudomonadota</taxon>
        <taxon>Alphaproteobacteria</taxon>
        <taxon>Hyphomicrobiales</taxon>
        <taxon>Rhizobiaceae</taxon>
        <taxon>Rhizobium/Agrobacterium group</taxon>
        <taxon>Rhizobium</taxon>
    </lineage>
</organism>
<dbReference type="GO" id="GO:0004488">
    <property type="term" value="F:methylenetetrahydrofolate dehydrogenase (NADP+) activity"/>
    <property type="evidence" value="ECO:0007669"/>
    <property type="project" value="UniProtKB-UniRule"/>
</dbReference>
<comment type="pathway">
    <text evidence="1 12">One-carbon metabolism; tetrahydrofolate interconversion.</text>
</comment>
<feature type="domain" description="Tetrahydrofolate dehydrogenase/cyclohydrolase NAD(P)-binding" evidence="14">
    <location>
        <begin position="141"/>
        <end position="290"/>
    </location>
</feature>
<comment type="caution">
    <text evidence="15">The sequence shown here is derived from an EMBL/GenBank/DDBJ whole genome shotgun (WGS) entry which is preliminary data.</text>
</comment>
<comment type="function">
    <text evidence="12">Catalyzes the oxidation of 5,10-methylenetetrahydrofolate to 5,10-methenyltetrahydrofolate and then the hydrolysis of 5,10-methenyltetrahydrofolate to 10-formyltetrahydrofolate.</text>
</comment>
<dbReference type="Gene3D" id="3.40.50.720">
    <property type="entry name" value="NAD(P)-binding Rossmann-like Domain"/>
    <property type="match status" value="1"/>
</dbReference>
<evidence type="ECO:0000256" key="4">
    <source>
        <dbReference type="ARBA" id="ARBA00022605"/>
    </source>
</evidence>
<dbReference type="SUPFAM" id="SSF53223">
    <property type="entry name" value="Aminoacid dehydrogenase-like, N-terminal domain"/>
    <property type="match status" value="1"/>
</dbReference>
<dbReference type="GO" id="GO:0005829">
    <property type="term" value="C:cytosol"/>
    <property type="evidence" value="ECO:0007669"/>
    <property type="project" value="TreeGrafter"/>
</dbReference>
<dbReference type="PROSITE" id="PS00766">
    <property type="entry name" value="THF_DHG_CYH_1"/>
    <property type="match status" value="1"/>
</dbReference>
<evidence type="ECO:0000256" key="3">
    <source>
        <dbReference type="ARBA" id="ARBA00022563"/>
    </source>
</evidence>
<accession>A0A7M3DPI1</accession>
<keyword evidence="7 12" id="KW-0521">NADP</keyword>
<comment type="catalytic activity">
    <reaction evidence="12">
        <text>(6R)-5,10-methylene-5,6,7,8-tetrahydrofolate + NADP(+) = (6R)-5,10-methenyltetrahydrofolate + NADPH</text>
        <dbReference type="Rhea" id="RHEA:22812"/>
        <dbReference type="ChEBI" id="CHEBI:15636"/>
        <dbReference type="ChEBI" id="CHEBI:57455"/>
        <dbReference type="ChEBI" id="CHEBI:57783"/>
        <dbReference type="ChEBI" id="CHEBI:58349"/>
        <dbReference type="EC" id="1.5.1.5"/>
    </reaction>
</comment>
<dbReference type="InterPro" id="IPR020630">
    <property type="entry name" value="THF_DH/CycHdrlase_cat_dom"/>
</dbReference>
<dbReference type="GO" id="GO:0000105">
    <property type="term" value="P:L-histidine biosynthetic process"/>
    <property type="evidence" value="ECO:0007669"/>
    <property type="project" value="UniProtKB-KW"/>
</dbReference>
<dbReference type="Pfam" id="PF00763">
    <property type="entry name" value="THF_DHG_CYH"/>
    <property type="match status" value="1"/>
</dbReference>
<dbReference type="AlphaFoldDB" id="A0A7M3DPI1"/>
<feature type="binding site" evidence="12">
    <location>
        <begin position="168"/>
        <end position="170"/>
    </location>
    <ligand>
        <name>NADP(+)</name>
        <dbReference type="ChEBI" id="CHEBI:58349"/>
    </ligand>
</feature>
<keyword evidence="11 12" id="KW-0511">Multifunctional enzyme</keyword>
<comment type="caution">
    <text evidence="12">Lacks conserved residue(s) required for the propagation of feature annotation.</text>
</comment>
<dbReference type="HAMAP" id="MF_01576">
    <property type="entry name" value="THF_DHG_CYH"/>
    <property type="match status" value="1"/>
</dbReference>
<dbReference type="Proteomes" id="UP000292974">
    <property type="component" value="Unassembled WGS sequence"/>
</dbReference>
<evidence type="ECO:0000256" key="2">
    <source>
        <dbReference type="ARBA" id="ARBA00011738"/>
    </source>
</evidence>
<keyword evidence="6 12" id="KW-0378">Hydrolase</keyword>
<comment type="similarity">
    <text evidence="12">Belongs to the tetrahydrofolate dehydrogenase/cyclohydrolase family.</text>
</comment>
<dbReference type="InterPro" id="IPR036291">
    <property type="entry name" value="NAD(P)-bd_dom_sf"/>
</dbReference>
<dbReference type="Gene3D" id="3.40.50.10860">
    <property type="entry name" value="Leucine Dehydrogenase, chain A, domain 1"/>
    <property type="match status" value="1"/>
</dbReference>
<dbReference type="Pfam" id="PF02882">
    <property type="entry name" value="THF_DHG_CYH_C"/>
    <property type="match status" value="1"/>
</dbReference>
<evidence type="ECO:0000259" key="14">
    <source>
        <dbReference type="Pfam" id="PF02882"/>
    </source>
</evidence>
<dbReference type="EMBL" id="SIOP01000001">
    <property type="protein sequence ID" value="TAY50590.1"/>
    <property type="molecule type" value="Genomic_DNA"/>
</dbReference>
<comment type="subunit">
    <text evidence="2 12">Homodimer.</text>
</comment>
<evidence type="ECO:0000313" key="16">
    <source>
        <dbReference type="Proteomes" id="UP000292974"/>
    </source>
</evidence>
<dbReference type="CDD" id="cd01080">
    <property type="entry name" value="NAD_bind_m-THF_DH_Cyclohyd"/>
    <property type="match status" value="1"/>
</dbReference>
<evidence type="ECO:0000256" key="7">
    <source>
        <dbReference type="ARBA" id="ARBA00022857"/>
    </source>
</evidence>
<evidence type="ECO:0000256" key="12">
    <source>
        <dbReference type="HAMAP-Rule" id="MF_01576"/>
    </source>
</evidence>
<keyword evidence="9 12" id="KW-0368">Histidine biosynthesis</keyword>
<keyword evidence="3 12" id="KW-0554">One-carbon metabolism</keyword>
<dbReference type="PROSITE" id="PS00767">
    <property type="entry name" value="THF_DHG_CYH_2"/>
    <property type="match status" value="1"/>
</dbReference>
<dbReference type="InterPro" id="IPR020631">
    <property type="entry name" value="THF_DH/CycHdrlase_NAD-bd_dom"/>
</dbReference>
<dbReference type="InterPro" id="IPR000672">
    <property type="entry name" value="THF_DH/CycHdrlase"/>
</dbReference>
<feature type="domain" description="Tetrahydrofolate dehydrogenase/cyclohydrolase catalytic" evidence="13">
    <location>
        <begin position="5"/>
        <end position="120"/>
    </location>
</feature>
<dbReference type="InterPro" id="IPR046346">
    <property type="entry name" value="Aminoacid_DH-like_N_sf"/>
</dbReference>
<dbReference type="SUPFAM" id="SSF51735">
    <property type="entry name" value="NAD(P)-binding Rossmann-fold domains"/>
    <property type="match status" value="1"/>
</dbReference>
<comment type="catalytic activity">
    <reaction evidence="12">
        <text>(6R)-5,10-methenyltetrahydrofolate + H2O = (6R)-10-formyltetrahydrofolate + H(+)</text>
        <dbReference type="Rhea" id="RHEA:23700"/>
        <dbReference type="ChEBI" id="CHEBI:15377"/>
        <dbReference type="ChEBI" id="CHEBI:15378"/>
        <dbReference type="ChEBI" id="CHEBI:57455"/>
        <dbReference type="ChEBI" id="CHEBI:195366"/>
        <dbReference type="EC" id="3.5.4.9"/>
    </reaction>
</comment>
<dbReference type="GO" id="GO:0006164">
    <property type="term" value="P:purine nucleotide biosynthetic process"/>
    <property type="evidence" value="ECO:0007669"/>
    <property type="project" value="UniProtKB-KW"/>
</dbReference>
<evidence type="ECO:0000259" key="13">
    <source>
        <dbReference type="Pfam" id="PF00763"/>
    </source>
</evidence>
<evidence type="ECO:0000256" key="1">
    <source>
        <dbReference type="ARBA" id="ARBA00004777"/>
    </source>
</evidence>
<evidence type="ECO:0000256" key="10">
    <source>
        <dbReference type="ARBA" id="ARBA00023167"/>
    </source>
</evidence>
<dbReference type="NCBIfam" id="NF010785">
    <property type="entry name" value="PRK14188.1"/>
    <property type="match status" value="1"/>
</dbReference>
<evidence type="ECO:0000256" key="5">
    <source>
        <dbReference type="ARBA" id="ARBA00022755"/>
    </source>
</evidence>
<dbReference type="PRINTS" id="PR00085">
    <property type="entry name" value="THFDHDRGNASE"/>
</dbReference>
<evidence type="ECO:0000256" key="8">
    <source>
        <dbReference type="ARBA" id="ARBA00023002"/>
    </source>
</evidence>
<reference evidence="15 16" key="1">
    <citation type="submission" date="2019-02" db="EMBL/GenBank/DDBJ databases">
        <title>The genomic architecture of introgression among sibling species of bacteria.</title>
        <authorList>
            <person name="Cavassim M.I.A."/>
            <person name="Moeskjaer S."/>
            <person name="Moslemi C."/>
            <person name="Fields B."/>
            <person name="Bachmann A."/>
            <person name="Vilhjalmsson B."/>
            <person name="Schierup M.H."/>
            <person name="Young J.P.W."/>
            <person name="Andersen S.U."/>
        </authorList>
    </citation>
    <scope>NUCLEOTIDE SEQUENCE [LARGE SCALE GENOMIC DNA]</scope>
    <source>
        <strain evidence="15 16">SM135B</strain>
    </source>
</reference>
<gene>
    <name evidence="12 15" type="primary">folD</name>
    <name evidence="15" type="ORF">ELH90_02115</name>
</gene>
<dbReference type="InterPro" id="IPR020867">
    <property type="entry name" value="THF_DH/CycHdrlase_CS"/>
</dbReference>
<dbReference type="FunFam" id="3.40.50.720:FF:000006">
    <property type="entry name" value="Bifunctional protein FolD"/>
    <property type="match status" value="1"/>
</dbReference>